<evidence type="ECO:0000313" key="3">
    <source>
        <dbReference type="EMBL" id="PAU81613.1"/>
    </source>
</evidence>
<evidence type="ECO:0000256" key="1">
    <source>
        <dbReference type="SAM" id="Phobius"/>
    </source>
</evidence>
<keyword evidence="1" id="KW-1133">Transmembrane helix</keyword>
<keyword evidence="1" id="KW-0472">Membrane</keyword>
<feature type="transmembrane region" description="Helical" evidence="1">
    <location>
        <begin position="89"/>
        <end position="111"/>
    </location>
</feature>
<feature type="transmembrane region" description="Helical" evidence="1">
    <location>
        <begin position="6"/>
        <end position="32"/>
    </location>
</feature>
<organism evidence="3 4">
    <name type="scientific">Halovibrio salipaludis</name>
    <dbReference type="NCBI Taxonomy" id="2032626"/>
    <lineage>
        <taxon>Bacteria</taxon>
        <taxon>Pseudomonadati</taxon>
        <taxon>Pseudomonadota</taxon>
        <taxon>Gammaproteobacteria</taxon>
        <taxon>Oceanospirillales</taxon>
        <taxon>Halomonadaceae</taxon>
        <taxon>Halovibrio</taxon>
    </lineage>
</organism>
<protein>
    <recommendedName>
        <fullName evidence="2">Urease accessory protein UreH-like transmembrane domain-containing protein</fullName>
    </recommendedName>
</protein>
<feature type="transmembrane region" description="Helical" evidence="1">
    <location>
        <begin position="44"/>
        <end position="69"/>
    </location>
</feature>
<feature type="transmembrane region" description="Helical" evidence="1">
    <location>
        <begin position="139"/>
        <end position="162"/>
    </location>
</feature>
<sequence length="226" mass="24229">MWWTDWLTAFLLGVVSSTHCIGMCGGIVGALTYSLAPGIRARRWLFVVFSLHYHLGRISSYMLAGVLVAGGAELFQGLAGGGSALVMRTVGAVFLVALGLHIGGWFSRFAWIESMGRPLWRWLEPLGRRLLPVRSLPQAFGFGLVWGWLPCGLVYSALVYSLSTGSAWQGAGIMLFFGLGTVPTLLLVGIMADRVRPVMASPLFRQVAGALIIALALVPLALAPGQ</sequence>
<dbReference type="EMBL" id="NSKD01000001">
    <property type="protein sequence ID" value="PAU81613.1"/>
    <property type="molecule type" value="Genomic_DNA"/>
</dbReference>
<dbReference type="Proteomes" id="UP000218896">
    <property type="component" value="Unassembled WGS sequence"/>
</dbReference>
<evidence type="ECO:0000313" key="4">
    <source>
        <dbReference type="Proteomes" id="UP000218896"/>
    </source>
</evidence>
<dbReference type="InterPro" id="IPR039447">
    <property type="entry name" value="UreH-like_TM_dom"/>
</dbReference>
<proteinExistence type="predicted"/>
<reference evidence="3 4" key="1">
    <citation type="submission" date="2017-08" db="EMBL/GenBank/DDBJ databases">
        <title>Halovibrio sewagensis sp. nov., isolated from wastewater of high salinity.</title>
        <authorList>
            <person name="Dong X."/>
            <person name="Zhang G."/>
        </authorList>
    </citation>
    <scope>NUCLEOTIDE SEQUENCE [LARGE SCALE GENOMIC DNA]</scope>
    <source>
        <strain evidence="3 4">YL5-2</strain>
    </source>
</reference>
<dbReference type="RefSeq" id="WP_095615720.1">
    <property type="nucleotide sequence ID" value="NZ_NSKD01000001.1"/>
</dbReference>
<accession>A0A2A2FAP6</accession>
<gene>
    <name evidence="3" type="ORF">CK501_00205</name>
</gene>
<evidence type="ECO:0000259" key="2">
    <source>
        <dbReference type="Pfam" id="PF13386"/>
    </source>
</evidence>
<feature type="transmembrane region" description="Helical" evidence="1">
    <location>
        <begin position="168"/>
        <end position="191"/>
    </location>
</feature>
<dbReference type="PANTHER" id="PTHR42208">
    <property type="entry name" value="HEAVY METAL TRANSPORTER-RELATED"/>
    <property type="match status" value="1"/>
</dbReference>
<dbReference type="PANTHER" id="PTHR42208:SF1">
    <property type="entry name" value="HEAVY METAL TRANSPORTER"/>
    <property type="match status" value="1"/>
</dbReference>
<name>A0A2A2FAP6_9GAMM</name>
<feature type="transmembrane region" description="Helical" evidence="1">
    <location>
        <begin position="203"/>
        <end position="223"/>
    </location>
</feature>
<dbReference type="AlphaFoldDB" id="A0A2A2FAP6"/>
<comment type="caution">
    <text evidence="3">The sequence shown here is derived from an EMBL/GenBank/DDBJ whole genome shotgun (WGS) entry which is preliminary data.</text>
</comment>
<keyword evidence="4" id="KW-1185">Reference proteome</keyword>
<feature type="domain" description="Urease accessory protein UreH-like transmembrane" evidence="2">
    <location>
        <begin position="8"/>
        <end position="217"/>
    </location>
</feature>
<dbReference type="Pfam" id="PF13386">
    <property type="entry name" value="DsbD_2"/>
    <property type="match status" value="1"/>
</dbReference>
<keyword evidence="1" id="KW-0812">Transmembrane</keyword>
<dbReference type="OrthoDB" id="9798690at2"/>